<sequence>MAPPDALPTAAISNRISMLVAAQSSVLATLSPSTTKRRTAAATAAVNHGKTQAELDDEALFKNNANPNEGVGYVAPRSGSAADKTKQDRELRGRVLGKRGQEIVAERERMQKMKKKKMMMEGESEDEDAGRSALGKRKRPRREVPQPSEAEDREKDEGVTEGDGRDEPRNEEDEEKRDDAGDVERQNAAAKQMAQPASTTTTTKRKKNKKKKNKTKA</sequence>
<feature type="compositionally biased region" description="Basic and acidic residues" evidence="1">
    <location>
        <begin position="150"/>
        <end position="168"/>
    </location>
</feature>
<keyword evidence="3" id="KW-1185">Reference proteome</keyword>
<dbReference type="AlphaFoldDB" id="A0A167ZMG4"/>
<name>A0A167ZMG4_CORDF</name>
<gene>
    <name evidence="2" type="ORF">LEL_10316</name>
</gene>
<dbReference type="Proteomes" id="UP000076881">
    <property type="component" value="Unassembled WGS sequence"/>
</dbReference>
<proteinExistence type="predicted"/>
<feature type="compositionally biased region" description="Basic residues" evidence="1">
    <location>
        <begin position="203"/>
        <end position="217"/>
    </location>
</feature>
<dbReference type="EMBL" id="AZHF01000012">
    <property type="protein sequence ID" value="OAA67693.1"/>
    <property type="molecule type" value="Genomic_DNA"/>
</dbReference>
<reference evidence="2 3" key="1">
    <citation type="journal article" date="2016" name="Genome Biol. Evol.">
        <title>Divergent and convergent evolution of fungal pathogenicity.</title>
        <authorList>
            <person name="Shang Y."/>
            <person name="Xiao G."/>
            <person name="Zheng P."/>
            <person name="Cen K."/>
            <person name="Zhan S."/>
            <person name="Wang C."/>
        </authorList>
    </citation>
    <scope>NUCLEOTIDE SEQUENCE [LARGE SCALE GENOMIC DNA]</scope>
    <source>
        <strain evidence="2 3">RCEF 1005</strain>
    </source>
</reference>
<comment type="caution">
    <text evidence="2">The sequence shown here is derived from an EMBL/GenBank/DDBJ whole genome shotgun (WGS) entry which is preliminary data.</text>
</comment>
<feature type="compositionally biased region" description="Basic and acidic residues" evidence="1">
    <location>
        <begin position="83"/>
        <end position="111"/>
    </location>
</feature>
<evidence type="ECO:0000313" key="2">
    <source>
        <dbReference type="EMBL" id="OAA67693.1"/>
    </source>
</evidence>
<dbReference type="OrthoDB" id="4961474at2759"/>
<organism evidence="2 3">
    <name type="scientific">Akanthomyces lecanii RCEF 1005</name>
    <dbReference type="NCBI Taxonomy" id="1081108"/>
    <lineage>
        <taxon>Eukaryota</taxon>
        <taxon>Fungi</taxon>
        <taxon>Dikarya</taxon>
        <taxon>Ascomycota</taxon>
        <taxon>Pezizomycotina</taxon>
        <taxon>Sordariomycetes</taxon>
        <taxon>Hypocreomycetidae</taxon>
        <taxon>Hypocreales</taxon>
        <taxon>Cordycipitaceae</taxon>
        <taxon>Akanthomyces</taxon>
        <taxon>Cordyceps confragosa</taxon>
    </lineage>
</organism>
<evidence type="ECO:0000256" key="1">
    <source>
        <dbReference type="SAM" id="MobiDB-lite"/>
    </source>
</evidence>
<accession>A0A167ZMG4</accession>
<protein>
    <submittedName>
        <fullName evidence="2">Uncharacterized protein</fullName>
    </submittedName>
</protein>
<feature type="region of interest" description="Disordered" evidence="1">
    <location>
        <begin position="63"/>
        <end position="217"/>
    </location>
</feature>
<evidence type="ECO:0000313" key="3">
    <source>
        <dbReference type="Proteomes" id="UP000076881"/>
    </source>
</evidence>